<dbReference type="Proteomes" id="UP001396334">
    <property type="component" value="Unassembled WGS sequence"/>
</dbReference>
<protein>
    <recommendedName>
        <fullName evidence="9">Auxin efflux carrier family protein</fullName>
    </recommendedName>
</protein>
<sequence>MSASIHEDSGQRVEVVGDVHDHVMLGKEMNSTDLDDRDSIVMHLDRVGSDHCLLLLQLCGGRVANVAIPFHFLAAWPLALVSNAGSQVISPGTSVRSMVRLNGQWDWAQFQHLLPQYVLDYIADVKPPIFGIVANKPGWHWETNSLFTVKFVYAMKTVNNGGNNDEIWQILQRFGGPQWVKHVIGEFSNQMRFIEELCLIGADAWLGRFYMRKKGVGGDNYHPWLCDNNMRSGLLLHQVSRKSMLMVSTIRRMVVRRVEVLFVTPLAYGFLGFLNLLGLKELMIILEMDTLAAGEVSLLGSIKIAVLPITKVFTVCFMGFLMAFKLFNVLPANGRKLLNGLVFSLLLPCLIFSQLGQAITLQKMVEWWFIPVNIALGAISGSLIGFLVVTLVKPPYPYFRFSIIQIAIGNIGNVPLVLIAALCRDRSNPFGDTDTCSSQGTAYISFGQWVGAIILYTYVYHMLAPPPEGTFDLEDAKLPLKTPQKDTYPEYVPLLMQEETVPMDSDNSKKAKIKSFLVFVYEKLKLKQILQPPIIASILAMVIGGVPALKRSIFIKDAPLYFFTDSCIILGEAMIPCILLALGGNLVDGPGLGSSRIGLRTLVAIIFGRLCLVPPAGLGIVTLADKLGFLPADDKMFRFVLLLQHSMPTSVLSSAVANLRGCGKEAAAVLFWVHIFAVFSMAGWIVLFLNILF</sequence>
<evidence type="ECO:0000256" key="1">
    <source>
        <dbReference type="ARBA" id="ARBA00004127"/>
    </source>
</evidence>
<dbReference type="EMBL" id="JBBPBN010000209">
    <property type="protein sequence ID" value="KAK8972551.1"/>
    <property type="molecule type" value="Genomic_DNA"/>
</dbReference>
<feature type="transmembrane region" description="Helical" evidence="6">
    <location>
        <begin position="367"/>
        <end position="392"/>
    </location>
</feature>
<feature type="transmembrane region" description="Helical" evidence="6">
    <location>
        <begin position="337"/>
        <end position="355"/>
    </location>
</feature>
<dbReference type="PANTHER" id="PTHR31419:SF1">
    <property type="entry name" value="PROTEIN PIN-LIKES 6"/>
    <property type="match status" value="1"/>
</dbReference>
<keyword evidence="3 6" id="KW-1133">Transmembrane helix</keyword>
<evidence type="ECO:0000256" key="2">
    <source>
        <dbReference type="ARBA" id="ARBA00022692"/>
    </source>
</evidence>
<comment type="caution">
    <text evidence="7">The sequence shown here is derived from an EMBL/GenBank/DDBJ whole genome shotgun (WGS) entry which is preliminary data.</text>
</comment>
<feature type="transmembrane region" description="Helical" evidence="6">
    <location>
        <begin position="258"/>
        <end position="276"/>
    </location>
</feature>
<evidence type="ECO:0000256" key="6">
    <source>
        <dbReference type="SAM" id="Phobius"/>
    </source>
</evidence>
<evidence type="ECO:0000313" key="7">
    <source>
        <dbReference type="EMBL" id="KAK8972551.1"/>
    </source>
</evidence>
<evidence type="ECO:0000256" key="4">
    <source>
        <dbReference type="ARBA" id="ARBA00023136"/>
    </source>
</evidence>
<keyword evidence="4 6" id="KW-0472">Membrane</keyword>
<reference evidence="7 8" key="1">
    <citation type="journal article" date="2024" name="G3 (Bethesda)">
        <title>Genome assembly of Hibiscus sabdariffa L. provides insights into metabolisms of medicinal natural products.</title>
        <authorList>
            <person name="Kim T."/>
        </authorList>
    </citation>
    <scope>NUCLEOTIDE SEQUENCE [LARGE SCALE GENOMIC DNA]</scope>
    <source>
        <strain evidence="7">TK-2024</strain>
        <tissue evidence="7">Old leaves</tissue>
    </source>
</reference>
<evidence type="ECO:0000256" key="5">
    <source>
        <dbReference type="ARBA" id="ARBA00023294"/>
    </source>
</evidence>
<feature type="transmembrane region" description="Helical" evidence="6">
    <location>
        <begin position="398"/>
        <end position="422"/>
    </location>
</feature>
<feature type="transmembrane region" description="Helical" evidence="6">
    <location>
        <begin position="561"/>
        <end position="582"/>
    </location>
</feature>
<evidence type="ECO:0000256" key="3">
    <source>
        <dbReference type="ARBA" id="ARBA00022989"/>
    </source>
</evidence>
<dbReference type="InterPro" id="IPR039305">
    <property type="entry name" value="PILS2/6"/>
</dbReference>
<comment type="subcellular location">
    <subcellularLocation>
        <location evidence="1">Endomembrane system</location>
        <topology evidence="1">Multi-pass membrane protein</topology>
    </subcellularLocation>
</comment>
<evidence type="ECO:0000313" key="8">
    <source>
        <dbReference type="Proteomes" id="UP001396334"/>
    </source>
</evidence>
<evidence type="ECO:0008006" key="9">
    <source>
        <dbReference type="Google" id="ProtNLM"/>
    </source>
</evidence>
<feature type="transmembrane region" description="Helical" evidence="6">
    <location>
        <begin position="602"/>
        <end position="624"/>
    </location>
</feature>
<feature type="transmembrane region" description="Helical" evidence="6">
    <location>
        <begin position="669"/>
        <end position="692"/>
    </location>
</feature>
<keyword evidence="8" id="KW-1185">Reference proteome</keyword>
<accession>A0ABR2N8S6</accession>
<feature type="transmembrane region" description="Helical" evidence="6">
    <location>
        <begin position="636"/>
        <end position="657"/>
    </location>
</feature>
<feature type="transmembrane region" description="Helical" evidence="6">
    <location>
        <begin position="443"/>
        <end position="463"/>
    </location>
</feature>
<dbReference type="InterPro" id="IPR004776">
    <property type="entry name" value="Mem_transp_PIN-like"/>
</dbReference>
<gene>
    <name evidence="7" type="ORF">V6N11_051215</name>
</gene>
<organism evidence="7 8">
    <name type="scientific">Hibiscus sabdariffa</name>
    <name type="common">roselle</name>
    <dbReference type="NCBI Taxonomy" id="183260"/>
    <lineage>
        <taxon>Eukaryota</taxon>
        <taxon>Viridiplantae</taxon>
        <taxon>Streptophyta</taxon>
        <taxon>Embryophyta</taxon>
        <taxon>Tracheophyta</taxon>
        <taxon>Spermatophyta</taxon>
        <taxon>Magnoliopsida</taxon>
        <taxon>eudicotyledons</taxon>
        <taxon>Gunneridae</taxon>
        <taxon>Pentapetalae</taxon>
        <taxon>rosids</taxon>
        <taxon>malvids</taxon>
        <taxon>Malvales</taxon>
        <taxon>Malvaceae</taxon>
        <taxon>Malvoideae</taxon>
        <taxon>Hibiscus</taxon>
    </lineage>
</organism>
<dbReference type="Pfam" id="PF03547">
    <property type="entry name" value="Mem_trans"/>
    <property type="match status" value="1"/>
</dbReference>
<feature type="transmembrane region" description="Helical" evidence="6">
    <location>
        <begin position="529"/>
        <end position="549"/>
    </location>
</feature>
<dbReference type="PANTHER" id="PTHR31419">
    <property type="entry name" value="PROTEIN PIN-LIKES 2"/>
    <property type="match status" value="1"/>
</dbReference>
<keyword evidence="2 6" id="KW-0812">Transmembrane</keyword>
<name>A0ABR2N8S6_9ROSI</name>
<keyword evidence="5" id="KW-0927">Auxin signaling pathway</keyword>
<proteinExistence type="predicted"/>